<reference evidence="2" key="1">
    <citation type="submission" date="2020-07" db="EMBL/GenBank/DDBJ databases">
        <title>Flavobacterium sp. xlx-214.</title>
        <authorList>
            <person name="Yang C."/>
        </authorList>
    </citation>
    <scope>NUCLEOTIDE SEQUENCE [LARGE SCALE GENOMIC DNA]</scope>
    <source>
        <strain evidence="2">CX-624</strain>
    </source>
</reference>
<sequence length="101" mass="12243">MDQTERWNIGFPLKTAVRRKIVEMVDNFEIPKTFINSEFARSEYNIRGEFLGWHIVHKSTLKRELKSDLDEKNLKLSPHGIMNDRLMVERLEQNWRLENWK</sequence>
<organism evidence="1 2">
    <name type="scientific">Marnyiella aurantia</name>
    <dbReference type="NCBI Taxonomy" id="2758037"/>
    <lineage>
        <taxon>Bacteria</taxon>
        <taxon>Pseudomonadati</taxon>
        <taxon>Bacteroidota</taxon>
        <taxon>Flavobacteriia</taxon>
        <taxon>Flavobacteriales</taxon>
        <taxon>Weeksellaceae</taxon>
        <taxon>Marnyiella</taxon>
    </lineage>
</organism>
<accession>A0A838Z1V5</accession>
<evidence type="ECO:0000313" key="1">
    <source>
        <dbReference type="EMBL" id="MBA5246409.1"/>
    </source>
</evidence>
<keyword evidence="2" id="KW-1185">Reference proteome</keyword>
<dbReference type="Proteomes" id="UP000539710">
    <property type="component" value="Unassembled WGS sequence"/>
</dbReference>
<proteinExistence type="predicted"/>
<dbReference type="AlphaFoldDB" id="A0A838Z1V5"/>
<dbReference type="RefSeq" id="WP_181886491.1">
    <property type="nucleotide sequence ID" value="NZ_JACEUX010000001.1"/>
</dbReference>
<dbReference type="EMBL" id="JACEUX010000001">
    <property type="protein sequence ID" value="MBA5246409.1"/>
    <property type="molecule type" value="Genomic_DNA"/>
</dbReference>
<comment type="caution">
    <text evidence="1">The sequence shown here is derived from an EMBL/GenBank/DDBJ whole genome shotgun (WGS) entry which is preliminary data.</text>
</comment>
<protein>
    <submittedName>
        <fullName evidence="1">Uncharacterized protein</fullName>
    </submittedName>
</protein>
<name>A0A838Z1V5_9FLAO</name>
<gene>
    <name evidence="1" type="ORF">H2507_04415</name>
</gene>
<evidence type="ECO:0000313" key="2">
    <source>
        <dbReference type="Proteomes" id="UP000539710"/>
    </source>
</evidence>